<evidence type="ECO:0000313" key="1">
    <source>
        <dbReference type="EMBL" id="CAG8452727.1"/>
    </source>
</evidence>
<dbReference type="Proteomes" id="UP000789831">
    <property type="component" value="Unassembled WGS sequence"/>
</dbReference>
<dbReference type="EMBL" id="CAJVPL010000137">
    <property type="protein sequence ID" value="CAG8452727.1"/>
    <property type="molecule type" value="Genomic_DNA"/>
</dbReference>
<sequence length="179" mass="19596">MLESRVFLLGSLFWYNQAKLFDIGSSGPSSSSSCLLAGSPWTDVESSSINPYTLSCAMVYLDELALFSFFTLVETCSGEHLADNELSLDLSASSSLIVLGHMGLCFEVERLHSDERDYKVSGSEITQLGIGIIAELDQREEYSCFINKKCDSGTFAHTTQRSDLNFSSTLHFLASGAQT</sequence>
<accession>A0A9N8VEJ2</accession>
<reference evidence="1" key="1">
    <citation type="submission" date="2021-06" db="EMBL/GenBank/DDBJ databases">
        <authorList>
            <person name="Kallberg Y."/>
            <person name="Tangrot J."/>
            <person name="Rosling A."/>
        </authorList>
    </citation>
    <scope>NUCLEOTIDE SEQUENCE</scope>
    <source>
        <strain evidence="1">MT106</strain>
    </source>
</reference>
<dbReference type="PROSITE" id="PS51257">
    <property type="entry name" value="PROKAR_LIPOPROTEIN"/>
    <property type="match status" value="1"/>
</dbReference>
<gene>
    <name evidence="1" type="ORF">AGERDE_LOCUS1824</name>
</gene>
<keyword evidence="2" id="KW-1185">Reference proteome</keyword>
<dbReference type="AlphaFoldDB" id="A0A9N8VEJ2"/>
<protein>
    <submittedName>
        <fullName evidence="1">10220_t:CDS:1</fullName>
    </submittedName>
</protein>
<evidence type="ECO:0000313" key="2">
    <source>
        <dbReference type="Proteomes" id="UP000789831"/>
    </source>
</evidence>
<comment type="caution">
    <text evidence="1">The sequence shown here is derived from an EMBL/GenBank/DDBJ whole genome shotgun (WGS) entry which is preliminary data.</text>
</comment>
<name>A0A9N8VEJ2_9GLOM</name>
<organism evidence="1 2">
    <name type="scientific">Ambispora gerdemannii</name>
    <dbReference type="NCBI Taxonomy" id="144530"/>
    <lineage>
        <taxon>Eukaryota</taxon>
        <taxon>Fungi</taxon>
        <taxon>Fungi incertae sedis</taxon>
        <taxon>Mucoromycota</taxon>
        <taxon>Glomeromycotina</taxon>
        <taxon>Glomeromycetes</taxon>
        <taxon>Archaeosporales</taxon>
        <taxon>Ambisporaceae</taxon>
        <taxon>Ambispora</taxon>
    </lineage>
</organism>
<proteinExistence type="predicted"/>